<dbReference type="Proteomes" id="UP000310200">
    <property type="component" value="Unassembled WGS sequence"/>
</dbReference>
<accession>A0A4S2L9Q2</accession>
<protein>
    <submittedName>
        <fullName evidence="1">Uncharacterized protein</fullName>
    </submittedName>
</protein>
<dbReference type="AlphaFoldDB" id="A0A4S2L9Q2"/>
<name>A0A4S2L9Q2_9HYME</name>
<gene>
    <name evidence="1" type="ORF">DBV15_09858</name>
</gene>
<organism evidence="1 2">
    <name type="scientific">Temnothorax longispinosus</name>
    <dbReference type="NCBI Taxonomy" id="300112"/>
    <lineage>
        <taxon>Eukaryota</taxon>
        <taxon>Metazoa</taxon>
        <taxon>Ecdysozoa</taxon>
        <taxon>Arthropoda</taxon>
        <taxon>Hexapoda</taxon>
        <taxon>Insecta</taxon>
        <taxon>Pterygota</taxon>
        <taxon>Neoptera</taxon>
        <taxon>Endopterygota</taxon>
        <taxon>Hymenoptera</taxon>
        <taxon>Apocrita</taxon>
        <taxon>Aculeata</taxon>
        <taxon>Formicoidea</taxon>
        <taxon>Formicidae</taxon>
        <taxon>Myrmicinae</taxon>
        <taxon>Temnothorax</taxon>
    </lineage>
</organism>
<proteinExistence type="predicted"/>
<dbReference type="EMBL" id="QBLH01000169">
    <property type="protein sequence ID" value="TGZ57269.1"/>
    <property type="molecule type" value="Genomic_DNA"/>
</dbReference>
<reference evidence="1 2" key="1">
    <citation type="journal article" date="2019" name="Philos. Trans. R. Soc. Lond., B, Biol. Sci.">
        <title>Ant behaviour and brain gene expression of defending hosts depend on the ecological success of the intruding social parasite.</title>
        <authorList>
            <person name="Kaur R."/>
            <person name="Stoldt M."/>
            <person name="Jongepier E."/>
            <person name="Feldmeyer B."/>
            <person name="Menzel F."/>
            <person name="Bornberg-Bauer E."/>
            <person name="Foitzik S."/>
        </authorList>
    </citation>
    <scope>NUCLEOTIDE SEQUENCE [LARGE SCALE GENOMIC DNA]</scope>
    <source>
        <tissue evidence="1">Whole body</tissue>
    </source>
</reference>
<evidence type="ECO:0000313" key="2">
    <source>
        <dbReference type="Proteomes" id="UP000310200"/>
    </source>
</evidence>
<keyword evidence="2" id="KW-1185">Reference proteome</keyword>
<evidence type="ECO:0000313" key="1">
    <source>
        <dbReference type="EMBL" id="TGZ57269.1"/>
    </source>
</evidence>
<comment type="caution">
    <text evidence="1">The sequence shown here is derived from an EMBL/GenBank/DDBJ whole genome shotgun (WGS) entry which is preliminary data.</text>
</comment>
<sequence length="198" mass="22947">MSRPAKRTSYLSLWREFLVFHSAARRLGLNRRLGKHGMNVSTVFPEGYVENDRAQRHASSIPKVAEGSPERRHRHLLNKMITTLRYSSISTTVTLSQRCKSQAQLIRPARQMIVRDIIHKWHVHDIFAQQPKLIKLNFSIPHVVNSTVRYCLVIDNDFALISLNSSFEPHLVDSYNNFKRDHDCREFFVTQGRAQAPA</sequence>